<keyword evidence="3" id="KW-0540">Nuclease</keyword>
<dbReference type="SMART" id="SM00487">
    <property type="entry name" value="DEXDc"/>
    <property type="match status" value="1"/>
</dbReference>
<dbReference type="NCBIfam" id="TIGR01587">
    <property type="entry name" value="cas3_core"/>
    <property type="match status" value="1"/>
</dbReference>
<keyword evidence="4" id="KW-0479">Metal-binding</keyword>
<evidence type="ECO:0000256" key="9">
    <source>
        <dbReference type="ARBA" id="ARBA00023118"/>
    </source>
</evidence>
<dbReference type="EMBL" id="LO017727">
    <property type="protein sequence ID" value="CRH05227.1"/>
    <property type="molecule type" value="Genomic_DNA"/>
</dbReference>
<dbReference type="Pfam" id="PF18019">
    <property type="entry name" value="Cas3_HD"/>
    <property type="match status" value="1"/>
</dbReference>
<keyword evidence="9" id="KW-0051">Antiviral defense</keyword>
<dbReference type="GO" id="GO:0004386">
    <property type="term" value="F:helicase activity"/>
    <property type="evidence" value="ECO:0007669"/>
    <property type="project" value="UniProtKB-KW"/>
</dbReference>
<evidence type="ECO:0000256" key="1">
    <source>
        <dbReference type="ARBA" id="ARBA00006847"/>
    </source>
</evidence>
<name>A0A1S7LGL9_MAGMO</name>
<evidence type="ECO:0000256" key="8">
    <source>
        <dbReference type="ARBA" id="ARBA00022840"/>
    </source>
</evidence>
<dbReference type="InterPro" id="IPR011545">
    <property type="entry name" value="DEAD/DEAH_box_helicase_dom"/>
</dbReference>
<dbReference type="InterPro" id="IPR014001">
    <property type="entry name" value="Helicase_ATP-bd"/>
</dbReference>
<organism evidence="13">
    <name type="scientific">Magnetococcus massalia (strain MO-1)</name>
    <dbReference type="NCBI Taxonomy" id="451514"/>
    <lineage>
        <taxon>Bacteria</taxon>
        <taxon>Pseudomonadati</taxon>
        <taxon>Pseudomonadota</taxon>
        <taxon>Magnetococcia</taxon>
        <taxon>Magnetococcales</taxon>
        <taxon>Magnetococcaceae</taxon>
        <taxon>Magnetococcus</taxon>
    </lineage>
</organism>
<dbReference type="CDD" id="cd09641">
    <property type="entry name" value="Cas3''_I"/>
    <property type="match status" value="1"/>
</dbReference>
<evidence type="ECO:0000256" key="6">
    <source>
        <dbReference type="ARBA" id="ARBA00022801"/>
    </source>
</evidence>
<accession>A0A1S7LGL9</accession>
<evidence type="ECO:0000259" key="11">
    <source>
        <dbReference type="PROSITE" id="PS51192"/>
    </source>
</evidence>
<gene>
    <name evidence="13" type="primary">Cas3</name>
    <name evidence="13" type="ORF">MAGMO_1031</name>
</gene>
<evidence type="ECO:0000256" key="7">
    <source>
        <dbReference type="ARBA" id="ARBA00022806"/>
    </source>
</evidence>
<dbReference type="InterPro" id="IPR054712">
    <property type="entry name" value="Cas3-like_dom"/>
</dbReference>
<dbReference type="PROSITE" id="PS51643">
    <property type="entry name" value="HD_CAS3"/>
    <property type="match status" value="1"/>
</dbReference>
<feature type="domain" description="HD Cas3-type" evidence="12">
    <location>
        <begin position="1"/>
        <end position="179"/>
    </location>
</feature>
<protein>
    <submittedName>
        <fullName evidence="13">Putative DNA/RNA helicase. Metal dependent phosphohydrolase. Helicase Cas3, CRISPR-associated, core</fullName>
    </submittedName>
</protein>
<feature type="region of interest" description="Disordered" evidence="10">
    <location>
        <begin position="25"/>
        <end position="44"/>
    </location>
</feature>
<dbReference type="Pfam" id="PF00270">
    <property type="entry name" value="DEAD"/>
    <property type="match status" value="1"/>
</dbReference>
<dbReference type="SUPFAM" id="SSF52540">
    <property type="entry name" value="P-loop containing nucleoside triphosphate hydrolases"/>
    <property type="match status" value="1"/>
</dbReference>
<evidence type="ECO:0000256" key="5">
    <source>
        <dbReference type="ARBA" id="ARBA00022741"/>
    </source>
</evidence>
<keyword evidence="7 13" id="KW-0347">Helicase</keyword>
<feature type="compositionally biased region" description="Basic and acidic residues" evidence="10">
    <location>
        <begin position="26"/>
        <end position="42"/>
    </location>
</feature>
<dbReference type="PROSITE" id="PS51192">
    <property type="entry name" value="HELICASE_ATP_BIND_1"/>
    <property type="match status" value="1"/>
</dbReference>
<comment type="similarity">
    <text evidence="2">In the central section; belongs to the CRISPR-associated helicase Cas3 family.</text>
</comment>
<keyword evidence="5" id="KW-0547">Nucleotide-binding</keyword>
<dbReference type="GO" id="GO:0051607">
    <property type="term" value="P:defense response to virus"/>
    <property type="evidence" value="ECO:0007669"/>
    <property type="project" value="UniProtKB-KW"/>
</dbReference>
<dbReference type="InterPro" id="IPR038257">
    <property type="entry name" value="CRISPR-assoc_Cas3_HD_sf"/>
</dbReference>
<dbReference type="GO" id="GO:0004518">
    <property type="term" value="F:nuclease activity"/>
    <property type="evidence" value="ECO:0007669"/>
    <property type="project" value="UniProtKB-KW"/>
</dbReference>
<dbReference type="Pfam" id="PF22590">
    <property type="entry name" value="Cas3-like_C_2"/>
    <property type="match status" value="1"/>
</dbReference>
<evidence type="ECO:0000256" key="2">
    <source>
        <dbReference type="ARBA" id="ARBA00009046"/>
    </source>
</evidence>
<dbReference type="NCBIfam" id="TIGR01596">
    <property type="entry name" value="cas3_HD"/>
    <property type="match status" value="1"/>
</dbReference>
<evidence type="ECO:0000256" key="4">
    <source>
        <dbReference type="ARBA" id="ARBA00022723"/>
    </source>
</evidence>
<evidence type="ECO:0000256" key="10">
    <source>
        <dbReference type="SAM" id="MobiDB-lite"/>
    </source>
</evidence>
<keyword evidence="6 13" id="KW-0378">Hydrolase</keyword>
<comment type="similarity">
    <text evidence="1">In the N-terminal section; belongs to the CRISPR-associated nuclease Cas3-HD family.</text>
</comment>
<dbReference type="InterPro" id="IPR027417">
    <property type="entry name" value="P-loop_NTPase"/>
</dbReference>
<dbReference type="Gene3D" id="3.40.50.300">
    <property type="entry name" value="P-loop containing nucleotide triphosphate hydrolases"/>
    <property type="match status" value="2"/>
</dbReference>
<evidence type="ECO:0000256" key="3">
    <source>
        <dbReference type="ARBA" id="ARBA00022722"/>
    </source>
</evidence>
<dbReference type="CDD" id="cd17930">
    <property type="entry name" value="DEXHc_cas3"/>
    <property type="match status" value="1"/>
</dbReference>
<keyword evidence="8" id="KW-0067">ATP-binding</keyword>
<dbReference type="GO" id="GO:0046872">
    <property type="term" value="F:metal ion binding"/>
    <property type="evidence" value="ECO:0007669"/>
    <property type="project" value="UniProtKB-KW"/>
</dbReference>
<dbReference type="GO" id="GO:0016787">
    <property type="term" value="F:hydrolase activity"/>
    <property type="evidence" value="ECO:0007669"/>
    <property type="project" value="UniProtKB-KW"/>
</dbReference>
<dbReference type="Gene3D" id="1.10.3210.30">
    <property type="match status" value="1"/>
</dbReference>
<feature type="domain" description="Helicase ATP-binding" evidence="11">
    <location>
        <begin position="234"/>
        <end position="417"/>
    </location>
</feature>
<dbReference type="InterPro" id="IPR006474">
    <property type="entry name" value="Helicase_Cas3_CRISPR-ass_core"/>
</dbReference>
<proteinExistence type="inferred from homology"/>
<dbReference type="GO" id="GO:0005524">
    <property type="term" value="F:ATP binding"/>
    <property type="evidence" value="ECO:0007669"/>
    <property type="project" value="UniProtKB-KW"/>
</dbReference>
<dbReference type="AlphaFoldDB" id="A0A1S7LGL9"/>
<evidence type="ECO:0000259" key="12">
    <source>
        <dbReference type="PROSITE" id="PS51643"/>
    </source>
</evidence>
<reference evidence="13" key="1">
    <citation type="submission" date="2015-04" db="EMBL/GenBank/DDBJ databases">
        <authorList>
            <person name="Syromyatnikov M.Y."/>
            <person name="Popov V.N."/>
        </authorList>
    </citation>
    <scope>NUCLEOTIDE SEQUENCE</scope>
    <source>
        <strain evidence="13">MO-1</strain>
    </source>
</reference>
<evidence type="ECO:0000313" key="13">
    <source>
        <dbReference type="EMBL" id="CRH05227.1"/>
    </source>
</evidence>
<dbReference type="GO" id="GO:0003676">
    <property type="term" value="F:nucleic acid binding"/>
    <property type="evidence" value="ECO:0007669"/>
    <property type="project" value="InterPro"/>
</dbReference>
<dbReference type="InterPro" id="IPR006483">
    <property type="entry name" value="CRISPR-assoc_Cas3_HD"/>
</dbReference>
<sequence length="788" mass="88863">MGLLHDLGKYSSAFQHYIRSHTGLNDFDRDDANEGKPKRGSVDHSTAGAQLLWQRLEQMEKASTLEKLMFQVMQLCIASHHGGLIDCLTADPSHPAVNKHRQRMQKIDEKSHLSEVVLSLEPEISQRIERLLQNSAFSQSFKSICKQIQTYTPNANLASFHYGLLTRYLFSCLIDADRLDSALFETPENSVFRVANQSVHWDPLVARLETHLSQFNADSHVNQLRAEISNHCKKASLKPKGSYTLTVPTGGGKTLASLRFALGHAQHHQMDRLFYIIPFTTIIDQNAKTIKDILDPEGLNHTILEHHSNVTEESQSWQAKLSSENWDLPIVLTTMVQFLETLFGGGTRSPRRMHNLANSVLIFDEVQSIPLNCIHLFNNALKFLVQKCGATVLLCTATQPQLHTVDEEYGALELSPEPELMPDAIGLFKELKRVEIINHLPHGEKSLAEIAKLAMDELQQQGNCLVVVNTKGHAQQLFQCAQQGLNEGVYHLSTGMCPVHRINILNEVRARLEAGLPTLCFSTQLIEAGVDVDFNAVIRFAAGLDSIAQAAGRCNRHGKQQGLGRVHVVMPEREPLDWLKEIKNGKQLSRRILEGEFQQYPAFFDHDPISLKALDSYYKYKVCHYKKDQREESPIMAYPLRPADVGRDDCLLNLLGQNARSYHDGEQNASLRDYSPLRQSFKKAAELFKAIDAPTHTALAPYNEEAKKLIEELCEWEEDFEHLASLQKRAQQYAVNLYPNRLKEMLQVGAITQVAKPFGTLNLIQAAYYSTDFGLNDEPCAEQELFCV</sequence>